<dbReference type="PANTHER" id="PTHR33434">
    <property type="entry name" value="DEGV DOMAIN-CONTAINING PROTEIN DR_1986-RELATED"/>
    <property type="match status" value="1"/>
</dbReference>
<dbReference type="InterPro" id="IPR050270">
    <property type="entry name" value="DegV_domain_contain"/>
</dbReference>
<dbReference type="EMBL" id="DVIT01000063">
    <property type="protein sequence ID" value="HIS48800.1"/>
    <property type="molecule type" value="Genomic_DNA"/>
</dbReference>
<dbReference type="AlphaFoldDB" id="A0A9D1F7A6"/>
<gene>
    <name evidence="2" type="ORF">IAB46_14860</name>
</gene>
<evidence type="ECO:0000256" key="1">
    <source>
        <dbReference type="ARBA" id="ARBA00023121"/>
    </source>
</evidence>
<accession>A0A9D1F7A6</accession>
<dbReference type="Pfam" id="PF02645">
    <property type="entry name" value="DegV"/>
    <property type="match status" value="1"/>
</dbReference>
<sequence>MLFEIFADSGCDIPVEMMEKLNIHPVYFYVSFDGENYKKEKLQVDTNAYYKKMIDENAFPKTSLPSVQDYVDAFTPVLEEGKGIVCICMSGKLSGSHQAAKTARDILLETYPKAHIKVFESKMCTVDEGLFVLEAVRMRDAGLSYKETVEHLKRIMPTGRICFTVGNLEHLKRGGRIGKVAFIAGSALGIKPLIVMKDGEIFSGGIARNKARALKKLLEIARDYFEKAGENPNNYRFCVGMNIDREEADALARQVKDTFWLSEDVPVWQIGATVATHTGPYALGFGFVKKYDA</sequence>
<reference evidence="2" key="1">
    <citation type="submission" date="2020-10" db="EMBL/GenBank/DDBJ databases">
        <authorList>
            <person name="Gilroy R."/>
        </authorList>
    </citation>
    <scope>NUCLEOTIDE SEQUENCE</scope>
    <source>
        <strain evidence="2">CHK178-757</strain>
    </source>
</reference>
<dbReference type="Proteomes" id="UP000823927">
    <property type="component" value="Unassembled WGS sequence"/>
</dbReference>
<dbReference type="SUPFAM" id="SSF82549">
    <property type="entry name" value="DAK1/DegV-like"/>
    <property type="match status" value="1"/>
</dbReference>
<evidence type="ECO:0000313" key="2">
    <source>
        <dbReference type="EMBL" id="HIS48800.1"/>
    </source>
</evidence>
<proteinExistence type="predicted"/>
<protein>
    <submittedName>
        <fullName evidence="2">DegV family protein</fullName>
    </submittedName>
</protein>
<dbReference type="NCBIfam" id="TIGR00762">
    <property type="entry name" value="DegV"/>
    <property type="match status" value="1"/>
</dbReference>
<name>A0A9D1F7A6_9FIRM</name>
<keyword evidence="1" id="KW-0446">Lipid-binding</keyword>
<dbReference type="PROSITE" id="PS51482">
    <property type="entry name" value="DEGV"/>
    <property type="match status" value="1"/>
</dbReference>
<comment type="caution">
    <text evidence="2">The sequence shown here is derived from an EMBL/GenBank/DDBJ whole genome shotgun (WGS) entry which is preliminary data.</text>
</comment>
<dbReference type="GO" id="GO:0008289">
    <property type="term" value="F:lipid binding"/>
    <property type="evidence" value="ECO:0007669"/>
    <property type="project" value="UniProtKB-KW"/>
</dbReference>
<dbReference type="Gene3D" id="3.40.50.10170">
    <property type="match status" value="1"/>
</dbReference>
<reference evidence="2" key="2">
    <citation type="journal article" date="2021" name="PeerJ">
        <title>Extensive microbial diversity within the chicken gut microbiome revealed by metagenomics and culture.</title>
        <authorList>
            <person name="Gilroy R."/>
            <person name="Ravi A."/>
            <person name="Getino M."/>
            <person name="Pursley I."/>
            <person name="Horton D.L."/>
            <person name="Alikhan N.F."/>
            <person name="Baker D."/>
            <person name="Gharbi K."/>
            <person name="Hall N."/>
            <person name="Watson M."/>
            <person name="Adriaenssens E.M."/>
            <person name="Foster-Nyarko E."/>
            <person name="Jarju S."/>
            <person name="Secka A."/>
            <person name="Antonio M."/>
            <person name="Oren A."/>
            <person name="Chaudhuri R.R."/>
            <person name="La Ragione R."/>
            <person name="Hildebrand F."/>
            <person name="Pallen M.J."/>
        </authorList>
    </citation>
    <scope>NUCLEOTIDE SEQUENCE</scope>
    <source>
        <strain evidence="2">CHK178-757</strain>
    </source>
</reference>
<dbReference type="Gene3D" id="3.30.1180.10">
    <property type="match status" value="1"/>
</dbReference>
<evidence type="ECO:0000313" key="3">
    <source>
        <dbReference type="Proteomes" id="UP000823927"/>
    </source>
</evidence>
<organism evidence="2 3">
    <name type="scientific">Candidatus Scybalocola faecigallinarum</name>
    <dbReference type="NCBI Taxonomy" id="2840941"/>
    <lineage>
        <taxon>Bacteria</taxon>
        <taxon>Bacillati</taxon>
        <taxon>Bacillota</taxon>
        <taxon>Clostridia</taxon>
        <taxon>Lachnospirales</taxon>
        <taxon>Lachnospiraceae</taxon>
        <taxon>Lachnospiraceae incertae sedis</taxon>
        <taxon>Candidatus Scybalocola (ex Gilroy et al. 2021)</taxon>
    </lineage>
</organism>
<dbReference type="InterPro" id="IPR043168">
    <property type="entry name" value="DegV_C"/>
</dbReference>
<dbReference type="InterPro" id="IPR003797">
    <property type="entry name" value="DegV"/>
</dbReference>
<dbReference type="PANTHER" id="PTHR33434:SF2">
    <property type="entry name" value="FATTY ACID-BINDING PROTEIN TM_1468"/>
    <property type="match status" value="1"/>
</dbReference>